<proteinExistence type="inferred from homology"/>
<name>A0A2A3E295_APICC</name>
<evidence type="ECO:0000256" key="5">
    <source>
        <dbReference type="ARBA" id="ARBA00022552"/>
    </source>
</evidence>
<sequence>MADVHECSKLKVNFLREKSKSIAKRKKLLSSDYIIKKRQPFDTKKKRDKDIFITNKTNFKAQLKKCEKLLNNGNFEVIIHGLGSTIQKACSLALQLKEIHYGGIELDIKTSTISIIDDFEPLDDNIDYETINRNNSAIHIRVYRKFSISTLKYQE</sequence>
<dbReference type="Pfam" id="PF12328">
    <property type="entry name" value="Rpp20"/>
    <property type="match status" value="1"/>
</dbReference>
<organism evidence="11 12">
    <name type="scientific">Apis cerana cerana</name>
    <name type="common">Oriental honeybee</name>
    <dbReference type="NCBI Taxonomy" id="94128"/>
    <lineage>
        <taxon>Eukaryota</taxon>
        <taxon>Metazoa</taxon>
        <taxon>Ecdysozoa</taxon>
        <taxon>Arthropoda</taxon>
        <taxon>Hexapoda</taxon>
        <taxon>Insecta</taxon>
        <taxon>Pterygota</taxon>
        <taxon>Neoptera</taxon>
        <taxon>Endopterygota</taxon>
        <taxon>Hymenoptera</taxon>
        <taxon>Apocrita</taxon>
        <taxon>Aculeata</taxon>
        <taxon>Apoidea</taxon>
        <taxon>Anthophila</taxon>
        <taxon>Apidae</taxon>
        <taxon>Apis</taxon>
    </lineage>
</organism>
<dbReference type="SUPFAM" id="SSF82704">
    <property type="entry name" value="AlbA-like"/>
    <property type="match status" value="1"/>
</dbReference>
<comment type="subunit">
    <text evidence="9">Component of nuclear RNase P and RNase MRP complexes. RNase P consists of a catalytic RNA moiety and 10 different protein chains; POP1, POP4, POP5, POP7, RPP14, RPP21, RPP25, RPP30, RPP38 and RPP40. Within the RNase P complex, POP1, POP7 and RPP25 form the 'finger' subcomplex, POP5, RPP14, RPP40 and homodimeric RPP30 form the 'palm' subcomplex, and RPP21, POP4 and RPP38 form the 'wrist' subcomplex. All subunits of the RNase P complex interact with the catalytic RNA. Several subunits of RNase P are also part of the RNase MRP complex. RNase MRP consists of a catalytic RNA moiety and about 8 protein subunits; POP1, POP7, RPP25, RPP30, RPP38, RPP40 and possibly also POP4 and POP5. Interacts with SMN1. POP7 forms a heterodimer with RPP25 that binds to the P3 stem loop of the catalytic RNA.</text>
</comment>
<evidence type="ECO:0000256" key="9">
    <source>
        <dbReference type="ARBA" id="ARBA00064615"/>
    </source>
</evidence>
<dbReference type="GO" id="GO:0003676">
    <property type="term" value="F:nucleic acid binding"/>
    <property type="evidence" value="ECO:0007669"/>
    <property type="project" value="InterPro"/>
</dbReference>
<evidence type="ECO:0000313" key="12">
    <source>
        <dbReference type="Proteomes" id="UP000242457"/>
    </source>
</evidence>
<comment type="function">
    <text evidence="8">Component of ribonuclease P, a ribonucleoprotein complex that generates mature tRNA molecules by cleaving their 5'-ends. Also a component of the MRP ribonuclease complex, which cleaves pre-rRNA sequences.</text>
</comment>
<dbReference type="STRING" id="94128.A0A2A3E295"/>
<evidence type="ECO:0000256" key="8">
    <source>
        <dbReference type="ARBA" id="ARBA00053284"/>
    </source>
</evidence>
<evidence type="ECO:0000256" key="1">
    <source>
        <dbReference type="ARBA" id="ARBA00004463"/>
    </source>
</evidence>
<keyword evidence="5" id="KW-0698">rRNA processing</keyword>
<evidence type="ECO:0000256" key="4">
    <source>
        <dbReference type="ARBA" id="ARBA00022490"/>
    </source>
</evidence>
<keyword evidence="12" id="KW-1185">Reference proteome</keyword>
<evidence type="ECO:0000256" key="2">
    <source>
        <dbReference type="ARBA" id="ARBA00004604"/>
    </source>
</evidence>
<evidence type="ECO:0000256" key="6">
    <source>
        <dbReference type="ARBA" id="ARBA00022694"/>
    </source>
</evidence>
<dbReference type="PANTHER" id="PTHR15314">
    <property type="entry name" value="RIBONUCLEASE P PROTEIN SUBUNIT P20"/>
    <property type="match status" value="1"/>
</dbReference>
<keyword evidence="6" id="KW-0819">tRNA processing</keyword>
<dbReference type="OrthoDB" id="416729at2759"/>
<dbReference type="Proteomes" id="UP000242457">
    <property type="component" value="Unassembled WGS sequence"/>
</dbReference>
<dbReference type="AlphaFoldDB" id="A0A2A3E295"/>
<dbReference type="PANTHER" id="PTHR15314:SF1">
    <property type="entry name" value="RIBONUCLEASE P PROTEIN SUBUNIT P20"/>
    <property type="match status" value="1"/>
</dbReference>
<dbReference type="GO" id="GO:0006364">
    <property type="term" value="P:rRNA processing"/>
    <property type="evidence" value="ECO:0007669"/>
    <property type="project" value="UniProtKB-KW"/>
</dbReference>
<dbReference type="GO" id="GO:0000172">
    <property type="term" value="C:ribonuclease MRP complex"/>
    <property type="evidence" value="ECO:0007669"/>
    <property type="project" value="InterPro"/>
</dbReference>
<dbReference type="InterPro" id="IPR014612">
    <property type="entry name" value="Pop7/Rpp20"/>
</dbReference>
<reference evidence="11 12" key="1">
    <citation type="submission" date="2014-07" db="EMBL/GenBank/DDBJ databases">
        <title>Genomic and transcriptomic analysis on Apis cerana provide comprehensive insights into honey bee biology.</title>
        <authorList>
            <person name="Diao Q."/>
            <person name="Sun L."/>
            <person name="Zheng H."/>
            <person name="Zheng H."/>
            <person name="Xu S."/>
            <person name="Wang S."/>
            <person name="Zeng Z."/>
            <person name="Hu F."/>
            <person name="Su S."/>
            <person name="Wu J."/>
        </authorList>
    </citation>
    <scope>NUCLEOTIDE SEQUENCE [LARGE SCALE GENOMIC DNA]</scope>
    <source>
        <tissue evidence="11">Pupae without intestine</tissue>
    </source>
</reference>
<comment type="similarity">
    <text evidence="3">Belongs to the histone-like Alba family.</text>
</comment>
<protein>
    <recommendedName>
        <fullName evidence="10">Ribonuclease P protein subunit p20</fullName>
    </recommendedName>
</protein>
<keyword evidence="4" id="KW-0963">Cytoplasm</keyword>
<gene>
    <name evidence="11" type="ORF">APICC_04916</name>
</gene>
<evidence type="ECO:0000313" key="11">
    <source>
        <dbReference type="EMBL" id="PBC25863.1"/>
    </source>
</evidence>
<dbReference type="EMBL" id="KZ288427">
    <property type="protein sequence ID" value="PBC25863.1"/>
    <property type="molecule type" value="Genomic_DNA"/>
</dbReference>
<evidence type="ECO:0000256" key="3">
    <source>
        <dbReference type="ARBA" id="ARBA00008018"/>
    </source>
</evidence>
<evidence type="ECO:0000256" key="7">
    <source>
        <dbReference type="ARBA" id="ARBA00023242"/>
    </source>
</evidence>
<comment type="subcellular location">
    <subcellularLocation>
        <location evidence="1">Cytoplasmic granule</location>
    </subcellularLocation>
    <subcellularLocation>
        <location evidence="2">Nucleus</location>
        <location evidence="2">Nucleolus</location>
    </subcellularLocation>
</comment>
<dbReference type="InterPro" id="IPR036882">
    <property type="entry name" value="Alba-like_dom_sf"/>
</dbReference>
<accession>A0A2A3E295</accession>
<keyword evidence="7" id="KW-0539">Nucleus</keyword>
<dbReference type="Gene3D" id="3.30.110.20">
    <property type="entry name" value="Alba-like domain"/>
    <property type="match status" value="1"/>
</dbReference>
<dbReference type="GO" id="GO:0005655">
    <property type="term" value="C:nucleolar ribonuclease P complex"/>
    <property type="evidence" value="ECO:0007669"/>
    <property type="project" value="InterPro"/>
</dbReference>
<evidence type="ECO:0000256" key="10">
    <source>
        <dbReference type="ARBA" id="ARBA00068472"/>
    </source>
</evidence>
<dbReference type="FunFam" id="3.30.110.20:FF:000002">
    <property type="entry name" value="Ribonuclease P protein subunit p20"/>
    <property type="match status" value="1"/>
</dbReference>
<dbReference type="GO" id="GO:0001682">
    <property type="term" value="P:tRNA 5'-leader removal"/>
    <property type="evidence" value="ECO:0007669"/>
    <property type="project" value="InterPro"/>
</dbReference>